<comment type="caution">
    <text evidence="2">The sequence shown here is derived from an EMBL/GenBank/DDBJ whole genome shotgun (WGS) entry which is preliminary data.</text>
</comment>
<dbReference type="EMBL" id="BAAAWD010000024">
    <property type="protein sequence ID" value="GAA3036194.1"/>
    <property type="molecule type" value="Genomic_DNA"/>
</dbReference>
<feature type="signal peptide" evidence="1">
    <location>
        <begin position="1"/>
        <end position="22"/>
    </location>
</feature>
<organism evidence="2 3">
    <name type="scientific">Streptosporangium longisporum</name>
    <dbReference type="NCBI Taxonomy" id="46187"/>
    <lineage>
        <taxon>Bacteria</taxon>
        <taxon>Bacillati</taxon>
        <taxon>Actinomycetota</taxon>
        <taxon>Actinomycetes</taxon>
        <taxon>Streptosporangiales</taxon>
        <taxon>Streptosporangiaceae</taxon>
        <taxon>Streptosporangium</taxon>
    </lineage>
</organism>
<accession>A0ABP6LDZ1</accession>
<feature type="chain" id="PRO_5045942222" description="Secreted protein" evidence="1">
    <location>
        <begin position="23"/>
        <end position="86"/>
    </location>
</feature>
<keyword evidence="1" id="KW-0732">Signal</keyword>
<protein>
    <recommendedName>
        <fullName evidence="4">Secreted protein</fullName>
    </recommendedName>
</protein>
<reference evidence="3" key="1">
    <citation type="journal article" date="2019" name="Int. J. Syst. Evol. Microbiol.">
        <title>The Global Catalogue of Microorganisms (GCM) 10K type strain sequencing project: providing services to taxonomists for standard genome sequencing and annotation.</title>
        <authorList>
            <consortium name="The Broad Institute Genomics Platform"/>
            <consortium name="The Broad Institute Genome Sequencing Center for Infectious Disease"/>
            <person name="Wu L."/>
            <person name="Ma J."/>
        </authorList>
    </citation>
    <scope>NUCLEOTIDE SEQUENCE [LARGE SCALE GENOMIC DNA]</scope>
    <source>
        <strain evidence="3">JCM 3106</strain>
    </source>
</reference>
<evidence type="ECO:0000313" key="2">
    <source>
        <dbReference type="EMBL" id="GAA3036194.1"/>
    </source>
</evidence>
<name>A0ABP6LDZ1_9ACTN</name>
<sequence length="86" mass="9027">MRYVVVALLSIGAMLASAPAHATTARTSAQEAVVSLPSGPRCPERAPEGAQFVRHVQPPLGIGYDLYVVTGPDGSQRYVQVYCLGG</sequence>
<proteinExistence type="predicted"/>
<evidence type="ECO:0008006" key="4">
    <source>
        <dbReference type="Google" id="ProtNLM"/>
    </source>
</evidence>
<dbReference type="Proteomes" id="UP001499930">
    <property type="component" value="Unassembled WGS sequence"/>
</dbReference>
<evidence type="ECO:0000313" key="3">
    <source>
        <dbReference type="Proteomes" id="UP001499930"/>
    </source>
</evidence>
<keyword evidence="3" id="KW-1185">Reference proteome</keyword>
<evidence type="ECO:0000256" key="1">
    <source>
        <dbReference type="SAM" id="SignalP"/>
    </source>
</evidence>
<gene>
    <name evidence="2" type="ORF">GCM10017559_74870</name>
</gene>
<dbReference type="RefSeq" id="WP_344905575.1">
    <property type="nucleotide sequence ID" value="NZ_BAAAWD010000024.1"/>
</dbReference>